<feature type="non-terminal residue" evidence="11">
    <location>
        <position position="444"/>
    </location>
</feature>
<protein>
    <recommendedName>
        <fullName evidence="3">ribonucleoside-diphosphate reductase</fullName>
        <ecNumber evidence="3">1.17.4.1</ecNumber>
    </recommendedName>
</protein>
<evidence type="ECO:0000256" key="5">
    <source>
        <dbReference type="ARBA" id="ARBA00022741"/>
    </source>
</evidence>
<comment type="similarity">
    <text evidence="2">Belongs to the ribonucleoside diphosphate reductase class-2 family.</text>
</comment>
<keyword evidence="8" id="KW-0170">Cobalt</keyword>
<feature type="domain" description="Ribonucleotide reductase large subunit C-terminal" evidence="10">
    <location>
        <begin position="1"/>
        <end position="444"/>
    </location>
</feature>
<proteinExistence type="inferred from homology"/>
<evidence type="ECO:0000256" key="9">
    <source>
        <dbReference type="ARBA" id="ARBA00047754"/>
    </source>
</evidence>
<dbReference type="GO" id="GO:0004748">
    <property type="term" value="F:ribonucleoside-diphosphate reductase activity, thioredoxin disulfide as acceptor"/>
    <property type="evidence" value="ECO:0007669"/>
    <property type="project" value="UniProtKB-EC"/>
</dbReference>
<evidence type="ECO:0000256" key="6">
    <source>
        <dbReference type="ARBA" id="ARBA00023002"/>
    </source>
</evidence>
<evidence type="ECO:0000256" key="4">
    <source>
        <dbReference type="ARBA" id="ARBA00022628"/>
    </source>
</evidence>
<dbReference type="PANTHER" id="PTHR43371:SF1">
    <property type="entry name" value="RIBONUCLEOSIDE-DIPHOSPHATE REDUCTASE"/>
    <property type="match status" value="1"/>
</dbReference>
<evidence type="ECO:0000256" key="8">
    <source>
        <dbReference type="ARBA" id="ARBA00023285"/>
    </source>
</evidence>
<dbReference type="PRINTS" id="PR01183">
    <property type="entry name" value="RIBORDTASEM1"/>
</dbReference>
<dbReference type="InterPro" id="IPR013344">
    <property type="entry name" value="RNR_NrdJ/NrdZ"/>
</dbReference>
<sequence length="444" mass="48884">VAEFIECKANEEKKAYALGNAGWDMSLNGDAWSSIQFQNANNSVRVTDVFLKAVEKDKDWDLHAVTDKKPIESHKACDLMQKIADAAWHCGDPGMQYDTTINDWHTCSNTDRINASNPCSEYMHLDNSACNLASINLLRYLREDGTFDSEAFKHTVDVLILAQDIIVDYASYPTEKIGENARAFRQLGLGYANLGALLMARGLPYDSDSGRAYAAAITALMTGRAYRQSSRIAGELGPFSGYKENRKPMLRVIEKHRAAVDDIDQTLVEPNLWTEARDAWDDALAFGHKYGYKNSQATVLAPTGTIAFMMDCDTTGIEPDIALVKYKRLVGGGVMKIVNQSVHSALSKLGYEDEQIEAIAAYIDEHGTIEGAPHLNDEDLAVFDCAFRAEKGTRTINYIGHIKMMGAAQPFISGAISKTVNLPNDATVEDITQVYLEGGKLGLK</sequence>
<evidence type="ECO:0000313" key="11">
    <source>
        <dbReference type="EMBL" id="SVB98869.1"/>
    </source>
</evidence>
<dbReference type="GO" id="GO:0000166">
    <property type="term" value="F:nucleotide binding"/>
    <property type="evidence" value="ECO:0007669"/>
    <property type="project" value="UniProtKB-KW"/>
</dbReference>
<dbReference type="NCBIfam" id="TIGR02504">
    <property type="entry name" value="NrdJ_Z"/>
    <property type="match status" value="1"/>
</dbReference>
<accession>A0A382IHV3</accession>
<dbReference type="GO" id="GO:0031419">
    <property type="term" value="F:cobalamin binding"/>
    <property type="evidence" value="ECO:0007669"/>
    <property type="project" value="UniProtKB-KW"/>
</dbReference>
<evidence type="ECO:0000259" key="10">
    <source>
        <dbReference type="Pfam" id="PF02867"/>
    </source>
</evidence>
<dbReference type="EC" id="1.17.4.1" evidence="3"/>
<name>A0A382IHV3_9ZZZZ</name>
<evidence type="ECO:0000256" key="1">
    <source>
        <dbReference type="ARBA" id="ARBA00001922"/>
    </source>
</evidence>
<dbReference type="CDD" id="cd02888">
    <property type="entry name" value="RNR_II_dimer"/>
    <property type="match status" value="1"/>
</dbReference>
<evidence type="ECO:0000256" key="7">
    <source>
        <dbReference type="ARBA" id="ARBA00023157"/>
    </source>
</evidence>
<comment type="catalytic activity">
    <reaction evidence="9">
        <text>a 2'-deoxyribonucleoside 5'-diphosphate + [thioredoxin]-disulfide + H2O = a ribonucleoside 5'-diphosphate + [thioredoxin]-dithiol</text>
        <dbReference type="Rhea" id="RHEA:23252"/>
        <dbReference type="Rhea" id="RHEA-COMP:10698"/>
        <dbReference type="Rhea" id="RHEA-COMP:10700"/>
        <dbReference type="ChEBI" id="CHEBI:15377"/>
        <dbReference type="ChEBI" id="CHEBI:29950"/>
        <dbReference type="ChEBI" id="CHEBI:50058"/>
        <dbReference type="ChEBI" id="CHEBI:57930"/>
        <dbReference type="ChEBI" id="CHEBI:73316"/>
        <dbReference type="EC" id="1.17.4.1"/>
    </reaction>
</comment>
<keyword evidence="6" id="KW-0560">Oxidoreductase</keyword>
<organism evidence="11">
    <name type="scientific">marine metagenome</name>
    <dbReference type="NCBI Taxonomy" id="408172"/>
    <lineage>
        <taxon>unclassified sequences</taxon>
        <taxon>metagenomes</taxon>
        <taxon>ecological metagenomes</taxon>
    </lineage>
</organism>
<dbReference type="SUPFAM" id="SSF51998">
    <property type="entry name" value="PFL-like glycyl radical enzymes"/>
    <property type="match status" value="1"/>
</dbReference>
<dbReference type="InterPro" id="IPR050862">
    <property type="entry name" value="RdRp_reductase_class-2"/>
</dbReference>
<dbReference type="EMBL" id="UINC01067314">
    <property type="protein sequence ID" value="SVB98869.1"/>
    <property type="molecule type" value="Genomic_DNA"/>
</dbReference>
<dbReference type="Gene3D" id="3.20.70.20">
    <property type="match status" value="1"/>
</dbReference>
<dbReference type="Pfam" id="PF02867">
    <property type="entry name" value="Ribonuc_red_lgC"/>
    <property type="match status" value="1"/>
</dbReference>
<dbReference type="PANTHER" id="PTHR43371">
    <property type="entry name" value="VITAMIN B12-DEPENDENT RIBONUCLEOTIDE REDUCTASE"/>
    <property type="match status" value="1"/>
</dbReference>
<dbReference type="InterPro" id="IPR000788">
    <property type="entry name" value="RNR_lg_C"/>
</dbReference>
<dbReference type="AlphaFoldDB" id="A0A382IHV3"/>
<keyword evidence="4" id="KW-0846">Cobalamin</keyword>
<evidence type="ECO:0000256" key="2">
    <source>
        <dbReference type="ARBA" id="ARBA00007405"/>
    </source>
</evidence>
<keyword evidence="7" id="KW-1015">Disulfide bond</keyword>
<reference evidence="11" key="1">
    <citation type="submission" date="2018-05" db="EMBL/GenBank/DDBJ databases">
        <authorList>
            <person name="Lanie J.A."/>
            <person name="Ng W.-L."/>
            <person name="Kazmierczak K.M."/>
            <person name="Andrzejewski T.M."/>
            <person name="Davidsen T.M."/>
            <person name="Wayne K.J."/>
            <person name="Tettelin H."/>
            <person name="Glass J.I."/>
            <person name="Rusch D."/>
            <person name="Podicherti R."/>
            <person name="Tsui H.-C.T."/>
            <person name="Winkler M.E."/>
        </authorList>
    </citation>
    <scope>NUCLEOTIDE SEQUENCE</scope>
</reference>
<comment type="cofactor">
    <cofactor evidence="1">
        <name>adenosylcob(III)alamin</name>
        <dbReference type="ChEBI" id="CHEBI:18408"/>
    </cofactor>
</comment>
<gene>
    <name evidence="11" type="ORF">METZ01_LOCUS251723</name>
</gene>
<feature type="non-terminal residue" evidence="11">
    <location>
        <position position="1"/>
    </location>
</feature>
<evidence type="ECO:0000256" key="3">
    <source>
        <dbReference type="ARBA" id="ARBA00012274"/>
    </source>
</evidence>
<keyword evidence="5" id="KW-0547">Nucleotide-binding</keyword>